<evidence type="ECO:0000256" key="1">
    <source>
        <dbReference type="ARBA" id="ARBA00022737"/>
    </source>
</evidence>
<dbReference type="SMART" id="SM00028">
    <property type="entry name" value="TPR"/>
    <property type="match status" value="3"/>
</dbReference>
<dbReference type="RefSeq" id="WP_118910730.1">
    <property type="nucleotide sequence ID" value="NZ_QOCS01000009.1"/>
</dbReference>
<name>A0A417Z8I7_9LACO</name>
<dbReference type="Pfam" id="PF14559">
    <property type="entry name" value="TPR_19"/>
    <property type="match status" value="1"/>
</dbReference>
<evidence type="ECO:0000313" key="4">
    <source>
        <dbReference type="EMBL" id="RHW46951.1"/>
    </source>
</evidence>
<keyword evidence="1" id="KW-0677">Repeat</keyword>
<evidence type="ECO:0000313" key="5">
    <source>
        <dbReference type="Proteomes" id="UP000284822"/>
    </source>
</evidence>
<organism evidence="4 5">
    <name type="scientific">Bombilactobacillus bombi</name>
    <dbReference type="NCBI Taxonomy" id="1303590"/>
    <lineage>
        <taxon>Bacteria</taxon>
        <taxon>Bacillati</taxon>
        <taxon>Bacillota</taxon>
        <taxon>Bacilli</taxon>
        <taxon>Lactobacillales</taxon>
        <taxon>Lactobacillaceae</taxon>
        <taxon>Bombilactobacillus</taxon>
    </lineage>
</organism>
<dbReference type="InterPro" id="IPR019734">
    <property type="entry name" value="TPR_rpt"/>
</dbReference>
<dbReference type="InterPro" id="IPR011990">
    <property type="entry name" value="TPR-like_helical_dom_sf"/>
</dbReference>
<reference evidence="4 5" key="1">
    <citation type="submission" date="2018-07" db="EMBL/GenBank/DDBJ databases">
        <title>Genome sequences of six Lactobacillus spp. isolated from bumble bee guts.</title>
        <authorList>
            <person name="Motta E.V.S."/>
            <person name="Moran N.A."/>
        </authorList>
    </citation>
    <scope>NUCLEOTIDE SEQUENCE [LARGE SCALE GENOMIC DNA]</scope>
    <source>
        <strain evidence="4 5">LV-8.1</strain>
    </source>
</reference>
<keyword evidence="2" id="KW-0802">TPR repeat</keyword>
<gene>
    <name evidence="4" type="ORF">DS832_05560</name>
</gene>
<dbReference type="PANTHER" id="PTHR44227:SF3">
    <property type="entry name" value="PROTEIN O-MANNOSYL-TRANSFERASE TMTC4"/>
    <property type="match status" value="1"/>
</dbReference>
<sequence length="423" mass="47818">MSFSEKALTAYSSGDVLQAQDFVHQALKQDNDDELFSLAENLTAIGITDAAKTIYKQLLQKYPKEDILKIDLAEILISDNKIDQATDLLEQVSPESSDYLSALLVSADLYQTIGLYEVSEQKLQTALKLAPTEPVIQFALAELYFVENKFAQAEVFYEKLINQGQKNFSGISLIQRLASAYAGEGKYEQAAQEYQLVPLDTMTADNQANYATVAIELKKFSTAQKILDNLLTTTPDYSAGYNLAVKVAIQQQDYQLAVKQAQIGLGYDPFNPELYQLGSQAALKTGNFQQAKDLLIQGIEQVADNSKLIISLSNLYLQIEDHQANLDLLNKYYQELADQPRFYWNLARSENALEQFDQALKDMLNVYQQYQDNAFYLKDLINILRQKSQPQLLQAATKRYLQLVPNDEEINELEQELSDLDDN</sequence>
<dbReference type="InterPro" id="IPR052346">
    <property type="entry name" value="O-mannosyl-transferase_TMTC"/>
</dbReference>
<dbReference type="AlphaFoldDB" id="A0A417Z8I7"/>
<protein>
    <submittedName>
        <fullName evidence="4">Uncharacterized protein</fullName>
    </submittedName>
</protein>
<dbReference type="EMBL" id="QOCS01000009">
    <property type="protein sequence ID" value="RHW46951.1"/>
    <property type="molecule type" value="Genomic_DNA"/>
</dbReference>
<comment type="caution">
    <text evidence="4">The sequence shown here is derived from an EMBL/GenBank/DDBJ whole genome shotgun (WGS) entry which is preliminary data.</text>
</comment>
<proteinExistence type="predicted"/>
<evidence type="ECO:0000256" key="2">
    <source>
        <dbReference type="ARBA" id="ARBA00022803"/>
    </source>
</evidence>
<dbReference type="PANTHER" id="PTHR44227">
    <property type="match status" value="1"/>
</dbReference>
<dbReference type="SUPFAM" id="SSF48452">
    <property type="entry name" value="TPR-like"/>
    <property type="match status" value="3"/>
</dbReference>
<dbReference type="Gene3D" id="1.25.40.10">
    <property type="entry name" value="Tetratricopeptide repeat domain"/>
    <property type="match status" value="2"/>
</dbReference>
<feature type="coiled-coil region" evidence="3">
    <location>
        <begin position="319"/>
        <end position="373"/>
    </location>
</feature>
<accession>A0A417Z8I7</accession>
<dbReference type="Proteomes" id="UP000284822">
    <property type="component" value="Unassembled WGS sequence"/>
</dbReference>
<keyword evidence="3" id="KW-0175">Coiled coil</keyword>
<evidence type="ECO:0000256" key="3">
    <source>
        <dbReference type="SAM" id="Coils"/>
    </source>
</evidence>